<proteinExistence type="inferred from homology"/>
<feature type="transmembrane region" description="Helical" evidence="6">
    <location>
        <begin position="349"/>
        <end position="367"/>
    </location>
</feature>
<feature type="transmembrane region" description="Helical" evidence="6">
    <location>
        <begin position="63"/>
        <end position="83"/>
    </location>
</feature>
<dbReference type="RefSeq" id="WP_118877612.1">
    <property type="nucleotide sequence ID" value="NZ_QWEI01000014.1"/>
</dbReference>
<evidence type="ECO:0000256" key="2">
    <source>
        <dbReference type="ARBA" id="ARBA00008974"/>
    </source>
</evidence>
<evidence type="ECO:0000256" key="4">
    <source>
        <dbReference type="ARBA" id="ARBA00022989"/>
    </source>
</evidence>
<dbReference type="OrthoDB" id="9780088at2"/>
<feature type="transmembrane region" description="Helical" evidence="6">
    <location>
        <begin position="193"/>
        <end position="214"/>
    </location>
</feature>
<keyword evidence="4 6" id="KW-1133">Transmembrane helix</keyword>
<dbReference type="InterPro" id="IPR045225">
    <property type="entry name" value="Uracil/uridine/allantoin_perm"/>
</dbReference>
<feature type="transmembrane region" description="Helical" evidence="6">
    <location>
        <begin position="269"/>
        <end position="295"/>
    </location>
</feature>
<keyword evidence="8" id="KW-1185">Reference proteome</keyword>
<feature type="transmembrane region" description="Helical" evidence="6">
    <location>
        <begin position="104"/>
        <end position="123"/>
    </location>
</feature>
<feature type="transmembrane region" description="Helical" evidence="6">
    <location>
        <begin position="420"/>
        <end position="442"/>
    </location>
</feature>
<dbReference type="GO" id="GO:0005886">
    <property type="term" value="C:plasma membrane"/>
    <property type="evidence" value="ECO:0007669"/>
    <property type="project" value="TreeGrafter"/>
</dbReference>
<organism evidence="7 8">
    <name type="scientific">Ureibacillus yapensis</name>
    <dbReference type="NCBI Taxonomy" id="2304605"/>
    <lineage>
        <taxon>Bacteria</taxon>
        <taxon>Bacillati</taxon>
        <taxon>Bacillota</taxon>
        <taxon>Bacilli</taxon>
        <taxon>Bacillales</taxon>
        <taxon>Caryophanaceae</taxon>
        <taxon>Ureibacillus</taxon>
    </lineage>
</organism>
<evidence type="ECO:0000256" key="6">
    <source>
        <dbReference type="SAM" id="Phobius"/>
    </source>
</evidence>
<evidence type="ECO:0000256" key="3">
    <source>
        <dbReference type="ARBA" id="ARBA00022692"/>
    </source>
</evidence>
<feature type="transmembrane region" description="Helical" evidence="6">
    <location>
        <begin position="307"/>
        <end position="328"/>
    </location>
</feature>
<gene>
    <name evidence="7" type="ORF">D1B33_17015</name>
</gene>
<comment type="similarity">
    <text evidence="2">Belongs to the purine-cytosine permease (2.A.39) family.</text>
</comment>
<evidence type="ECO:0000313" key="8">
    <source>
        <dbReference type="Proteomes" id="UP000265692"/>
    </source>
</evidence>
<feature type="transmembrane region" description="Helical" evidence="6">
    <location>
        <begin position="160"/>
        <end position="181"/>
    </location>
</feature>
<dbReference type="PANTHER" id="PTHR30618">
    <property type="entry name" value="NCS1 FAMILY PURINE/PYRIMIDINE TRANSPORTER"/>
    <property type="match status" value="1"/>
</dbReference>
<dbReference type="NCBIfam" id="NF008476">
    <property type="entry name" value="PRK11375.1"/>
    <property type="match status" value="1"/>
</dbReference>
<feature type="transmembrane region" description="Helical" evidence="6">
    <location>
        <begin position="448"/>
        <end position="467"/>
    </location>
</feature>
<protein>
    <submittedName>
        <fullName evidence="7">Allantoin permease</fullName>
    </submittedName>
</protein>
<accession>A0A396S3F1</accession>
<evidence type="ECO:0000256" key="5">
    <source>
        <dbReference type="ARBA" id="ARBA00023136"/>
    </source>
</evidence>
<comment type="subcellular location">
    <subcellularLocation>
        <location evidence="1">Membrane</location>
        <topology evidence="1">Multi-pass membrane protein</topology>
    </subcellularLocation>
</comment>
<feature type="transmembrane region" description="Helical" evidence="6">
    <location>
        <begin position="373"/>
        <end position="399"/>
    </location>
</feature>
<dbReference type="Gene3D" id="1.10.4160.10">
    <property type="entry name" value="Hydantoin permease"/>
    <property type="match status" value="1"/>
</dbReference>
<evidence type="ECO:0000256" key="1">
    <source>
        <dbReference type="ARBA" id="ARBA00004141"/>
    </source>
</evidence>
<dbReference type="InterPro" id="IPR012681">
    <property type="entry name" value="NCS1"/>
</dbReference>
<dbReference type="NCBIfam" id="TIGR00800">
    <property type="entry name" value="ncs1"/>
    <property type="match status" value="1"/>
</dbReference>
<comment type="caution">
    <text evidence="7">The sequence shown here is derived from an EMBL/GenBank/DDBJ whole genome shotgun (WGS) entry which is preliminary data.</text>
</comment>
<dbReference type="PANTHER" id="PTHR30618:SF0">
    <property type="entry name" value="PURINE-URACIL PERMEASE NCS1"/>
    <property type="match status" value="1"/>
</dbReference>
<feature type="transmembrane region" description="Helical" evidence="6">
    <location>
        <begin position="226"/>
        <end position="248"/>
    </location>
</feature>
<dbReference type="CDD" id="cd11485">
    <property type="entry name" value="SLC-NCS1sbd_YbbW-like"/>
    <property type="match status" value="1"/>
</dbReference>
<keyword evidence="5 6" id="KW-0472">Membrane</keyword>
<keyword evidence="3 6" id="KW-0812">Transmembrane</keyword>
<dbReference type="InterPro" id="IPR001248">
    <property type="entry name" value="Pur-cyt_permease"/>
</dbReference>
<sequence length="490" mass="52694">MEQIKARPEQEQTISKDLLPIKEEDRKWGFGNYFALWMGSVHNVPAYITVGGFFALGLSVGQVFWAIMLAAIILGVLFSLAGHSGAKYGIPSTMLLKTSFGTRGSIVPGVIRGVIAAIMWFGFQTYTGSLAVTILIGKLWPTYLTLGGDWNFFGLNLPGLISFLLFWAVNVLFVYGGMGIIGKFTKILSPIIYLVFGGMAIWAINLAGGIGPILDYVPKGIEGNELLVFLGCISALLATFAAPAVSLSDFTREAVSQKVQSIGQASGMVLSYLLFAFASIAIIVGSEIAFGTPIWNVLDVVEKFDSTFAIAVSVLTICLTTLSVNITGNIVPAGYQLASLFPKKLTFKSGAFIAAVVGIIIMPWKLMESSTSIFLFLGIIGGLLSPILGIMLSHYFVVAKKRIDLDGLYGSSGTYHYQNGFNMPAIITLIVAGVISLIGQFVPVFKPLYDMSFFTGTIIAFALYSLIAKKPASIPVEDKNPNITASREEL</sequence>
<dbReference type="GO" id="GO:0015205">
    <property type="term" value="F:nucleobase transmembrane transporter activity"/>
    <property type="evidence" value="ECO:0007669"/>
    <property type="project" value="TreeGrafter"/>
</dbReference>
<reference evidence="7 8" key="1">
    <citation type="submission" date="2018-08" db="EMBL/GenBank/DDBJ databases">
        <title>Lysinibacillus sp. YLB-03 draft genome sequence.</title>
        <authorList>
            <person name="Yu L."/>
        </authorList>
    </citation>
    <scope>NUCLEOTIDE SEQUENCE [LARGE SCALE GENOMIC DNA]</scope>
    <source>
        <strain evidence="7 8">YLB-03</strain>
    </source>
</reference>
<dbReference type="Proteomes" id="UP000265692">
    <property type="component" value="Unassembled WGS sequence"/>
</dbReference>
<dbReference type="AlphaFoldDB" id="A0A396S3F1"/>
<name>A0A396S3F1_9BACL</name>
<evidence type="ECO:0000313" key="7">
    <source>
        <dbReference type="EMBL" id="RHW32044.1"/>
    </source>
</evidence>
<dbReference type="EMBL" id="QWEI01000014">
    <property type="protein sequence ID" value="RHW32044.1"/>
    <property type="molecule type" value="Genomic_DNA"/>
</dbReference>
<feature type="transmembrane region" description="Helical" evidence="6">
    <location>
        <begin position="34"/>
        <end position="57"/>
    </location>
</feature>
<dbReference type="Pfam" id="PF02133">
    <property type="entry name" value="Transp_cyt_pur"/>
    <property type="match status" value="1"/>
</dbReference>